<accession>M7BAQ1</accession>
<sequence length="157" mass="17579">MQAEAQQQSGGYPVYCTQCSMYDYLLCGWVAYVCIQCKELLALRDRIQALEVRVAQLEELREPERYVDEAFQGTVDLSHLRLLKVEKGPLDVQIARAHALKEVCVHVRTLVTTLLSPPHLLLQVLVLHILQDNAQGVDSAHNCRGDLSGLHACRGMA</sequence>
<proteinExistence type="predicted"/>
<evidence type="ECO:0000313" key="2">
    <source>
        <dbReference type="Proteomes" id="UP000031443"/>
    </source>
</evidence>
<organism evidence="1 2">
    <name type="scientific">Chelonia mydas</name>
    <name type="common">Green sea-turtle</name>
    <name type="synonym">Chelonia agassizi</name>
    <dbReference type="NCBI Taxonomy" id="8469"/>
    <lineage>
        <taxon>Eukaryota</taxon>
        <taxon>Metazoa</taxon>
        <taxon>Chordata</taxon>
        <taxon>Craniata</taxon>
        <taxon>Vertebrata</taxon>
        <taxon>Euteleostomi</taxon>
        <taxon>Archelosauria</taxon>
        <taxon>Testudinata</taxon>
        <taxon>Testudines</taxon>
        <taxon>Cryptodira</taxon>
        <taxon>Durocryptodira</taxon>
        <taxon>Americhelydia</taxon>
        <taxon>Chelonioidea</taxon>
        <taxon>Cheloniidae</taxon>
        <taxon>Chelonia</taxon>
    </lineage>
</organism>
<keyword evidence="2" id="KW-1185">Reference proteome</keyword>
<dbReference type="AlphaFoldDB" id="M7BAQ1"/>
<dbReference type="EMBL" id="KB558013">
    <property type="protein sequence ID" value="EMP29228.1"/>
    <property type="molecule type" value="Genomic_DNA"/>
</dbReference>
<name>M7BAQ1_CHEMY</name>
<protein>
    <submittedName>
        <fullName evidence="1">Uncharacterized protein</fullName>
    </submittedName>
</protein>
<reference evidence="2" key="1">
    <citation type="journal article" date="2013" name="Nat. Genet.">
        <title>The draft genomes of soft-shell turtle and green sea turtle yield insights into the development and evolution of the turtle-specific body plan.</title>
        <authorList>
            <person name="Wang Z."/>
            <person name="Pascual-Anaya J."/>
            <person name="Zadissa A."/>
            <person name="Li W."/>
            <person name="Niimura Y."/>
            <person name="Huang Z."/>
            <person name="Li C."/>
            <person name="White S."/>
            <person name="Xiong Z."/>
            <person name="Fang D."/>
            <person name="Wang B."/>
            <person name="Ming Y."/>
            <person name="Chen Y."/>
            <person name="Zheng Y."/>
            <person name="Kuraku S."/>
            <person name="Pignatelli M."/>
            <person name="Herrero J."/>
            <person name="Beal K."/>
            <person name="Nozawa M."/>
            <person name="Li Q."/>
            <person name="Wang J."/>
            <person name="Zhang H."/>
            <person name="Yu L."/>
            <person name="Shigenobu S."/>
            <person name="Wang J."/>
            <person name="Liu J."/>
            <person name="Flicek P."/>
            <person name="Searle S."/>
            <person name="Wang J."/>
            <person name="Kuratani S."/>
            <person name="Yin Y."/>
            <person name="Aken B."/>
            <person name="Zhang G."/>
            <person name="Irie N."/>
        </authorList>
    </citation>
    <scope>NUCLEOTIDE SEQUENCE [LARGE SCALE GENOMIC DNA]</scope>
</reference>
<evidence type="ECO:0000313" key="1">
    <source>
        <dbReference type="EMBL" id="EMP29228.1"/>
    </source>
</evidence>
<dbReference type="Proteomes" id="UP000031443">
    <property type="component" value="Unassembled WGS sequence"/>
</dbReference>
<gene>
    <name evidence="1" type="ORF">UY3_13655</name>
</gene>